<gene>
    <name evidence="2" type="ORF">GCM10017044_01350</name>
</gene>
<sequence>MEKMTVTLTRITEANIQTLYTLLCDESVWTMAASIPPYPTLEWVRGWVALHETEESLGRAVHRGLLDSVGALCGHVSYFTNQDGEIEIGYMIGHAYRGKGLATAAARAIIALARANGVSGDIYAGTAKDNPASGRILQKLGFAEVGENVVSSKGRTELMEGWVWRLPAPSGGDV</sequence>
<protein>
    <recommendedName>
        <fullName evidence="1">N-acetyltransferase domain-containing protein</fullName>
    </recommendedName>
</protein>
<dbReference type="Pfam" id="PF13302">
    <property type="entry name" value="Acetyltransf_3"/>
    <property type="match status" value="1"/>
</dbReference>
<name>A0A919E3Y9_9PROT</name>
<reference evidence="2" key="2">
    <citation type="submission" date="2020-09" db="EMBL/GenBank/DDBJ databases">
        <authorList>
            <person name="Sun Q."/>
            <person name="Kim S."/>
        </authorList>
    </citation>
    <scope>NUCLEOTIDE SEQUENCE</scope>
    <source>
        <strain evidence="2">KCTC 42590</strain>
    </source>
</reference>
<feature type="domain" description="N-acetyltransferase" evidence="1">
    <location>
        <begin position="6"/>
        <end position="169"/>
    </location>
</feature>
<dbReference type="Gene3D" id="3.40.630.30">
    <property type="match status" value="1"/>
</dbReference>
<proteinExistence type="predicted"/>
<accession>A0A919E3Y9</accession>
<dbReference type="InterPro" id="IPR051531">
    <property type="entry name" value="N-acetyltransferase"/>
</dbReference>
<dbReference type="InterPro" id="IPR000182">
    <property type="entry name" value="GNAT_dom"/>
</dbReference>
<dbReference type="SUPFAM" id="SSF55729">
    <property type="entry name" value="Acyl-CoA N-acyltransferases (Nat)"/>
    <property type="match status" value="1"/>
</dbReference>
<reference evidence="2" key="1">
    <citation type="journal article" date="2014" name="Int. J. Syst. Evol. Microbiol.">
        <title>Complete genome sequence of Corynebacterium casei LMG S-19264T (=DSM 44701T), isolated from a smear-ripened cheese.</title>
        <authorList>
            <consortium name="US DOE Joint Genome Institute (JGI-PGF)"/>
            <person name="Walter F."/>
            <person name="Albersmeier A."/>
            <person name="Kalinowski J."/>
            <person name="Ruckert C."/>
        </authorList>
    </citation>
    <scope>NUCLEOTIDE SEQUENCE</scope>
    <source>
        <strain evidence="2">KCTC 42590</strain>
    </source>
</reference>
<dbReference type="PANTHER" id="PTHR43792">
    <property type="entry name" value="GNAT FAMILY, PUTATIVE (AFU_ORTHOLOGUE AFUA_3G00765)-RELATED-RELATED"/>
    <property type="match status" value="1"/>
</dbReference>
<evidence type="ECO:0000313" key="2">
    <source>
        <dbReference type="EMBL" id="GHF11335.1"/>
    </source>
</evidence>
<dbReference type="GO" id="GO:0016747">
    <property type="term" value="F:acyltransferase activity, transferring groups other than amino-acyl groups"/>
    <property type="evidence" value="ECO:0007669"/>
    <property type="project" value="InterPro"/>
</dbReference>
<dbReference type="Proteomes" id="UP000630923">
    <property type="component" value="Unassembled WGS sequence"/>
</dbReference>
<evidence type="ECO:0000259" key="1">
    <source>
        <dbReference type="PROSITE" id="PS51186"/>
    </source>
</evidence>
<comment type="caution">
    <text evidence="2">The sequence shown here is derived from an EMBL/GenBank/DDBJ whole genome shotgun (WGS) entry which is preliminary data.</text>
</comment>
<dbReference type="PROSITE" id="PS51186">
    <property type="entry name" value="GNAT"/>
    <property type="match status" value="1"/>
</dbReference>
<dbReference type="AlphaFoldDB" id="A0A919E3Y9"/>
<dbReference type="EMBL" id="BNCI01000001">
    <property type="protein sequence ID" value="GHF11335.1"/>
    <property type="molecule type" value="Genomic_DNA"/>
</dbReference>
<dbReference type="InterPro" id="IPR016181">
    <property type="entry name" value="Acyl_CoA_acyltransferase"/>
</dbReference>
<evidence type="ECO:0000313" key="3">
    <source>
        <dbReference type="Proteomes" id="UP000630923"/>
    </source>
</evidence>
<dbReference type="PANTHER" id="PTHR43792:SF1">
    <property type="entry name" value="N-ACETYLTRANSFERASE DOMAIN-CONTAINING PROTEIN"/>
    <property type="match status" value="1"/>
</dbReference>
<organism evidence="2 3">
    <name type="scientific">Kordiimonas sediminis</name>
    <dbReference type="NCBI Taxonomy" id="1735581"/>
    <lineage>
        <taxon>Bacteria</taxon>
        <taxon>Pseudomonadati</taxon>
        <taxon>Pseudomonadota</taxon>
        <taxon>Alphaproteobacteria</taxon>
        <taxon>Kordiimonadales</taxon>
        <taxon>Kordiimonadaceae</taxon>
        <taxon>Kordiimonas</taxon>
    </lineage>
</organism>
<keyword evidence="3" id="KW-1185">Reference proteome</keyword>